<dbReference type="Gene3D" id="2.40.30.170">
    <property type="match status" value="1"/>
</dbReference>
<gene>
    <name evidence="6" type="ORF">CVT23_18755</name>
</gene>
<organism evidence="6 7">
    <name type="scientific">Minwuia thermotolerans</name>
    <dbReference type="NCBI Taxonomy" id="2056226"/>
    <lineage>
        <taxon>Bacteria</taxon>
        <taxon>Pseudomonadati</taxon>
        <taxon>Pseudomonadota</taxon>
        <taxon>Alphaproteobacteria</taxon>
        <taxon>Minwuiales</taxon>
        <taxon>Minwuiaceae</taxon>
        <taxon>Minwuia</taxon>
    </lineage>
</organism>
<dbReference type="RefSeq" id="WP_109792941.1">
    <property type="nucleotide sequence ID" value="NZ_PHIG01000048.1"/>
</dbReference>
<dbReference type="Proteomes" id="UP000229498">
    <property type="component" value="Unassembled WGS sequence"/>
</dbReference>
<protein>
    <recommendedName>
        <fullName evidence="8">Hemolysin D</fullName>
    </recommendedName>
</protein>
<dbReference type="PANTHER" id="PTHR30386:SF19">
    <property type="entry name" value="MULTIDRUG EXPORT PROTEIN EMRA-RELATED"/>
    <property type="match status" value="1"/>
</dbReference>
<feature type="transmembrane region" description="Helical" evidence="3">
    <location>
        <begin position="43"/>
        <end position="62"/>
    </location>
</feature>
<comment type="caution">
    <text evidence="6">The sequence shown here is derived from an EMBL/GenBank/DDBJ whole genome shotgun (WGS) entry which is preliminary data.</text>
</comment>
<dbReference type="InterPro" id="IPR058625">
    <property type="entry name" value="MdtA-like_BSH"/>
</dbReference>
<dbReference type="InterPro" id="IPR058634">
    <property type="entry name" value="AaeA-lik-b-barrel"/>
</dbReference>
<evidence type="ECO:0008006" key="8">
    <source>
        <dbReference type="Google" id="ProtNLM"/>
    </source>
</evidence>
<proteinExistence type="predicted"/>
<evidence type="ECO:0000256" key="2">
    <source>
        <dbReference type="SAM" id="Coils"/>
    </source>
</evidence>
<evidence type="ECO:0000313" key="7">
    <source>
        <dbReference type="Proteomes" id="UP000229498"/>
    </source>
</evidence>
<dbReference type="Gene3D" id="1.10.287.470">
    <property type="entry name" value="Helix hairpin bin"/>
    <property type="match status" value="1"/>
</dbReference>
<keyword evidence="3" id="KW-0472">Membrane</keyword>
<dbReference type="EMBL" id="PHIG01000048">
    <property type="protein sequence ID" value="PJK28078.1"/>
    <property type="molecule type" value="Genomic_DNA"/>
</dbReference>
<feature type="domain" description="p-hydroxybenzoic acid efflux pump subunit AaeA-like beta-barrel" evidence="5">
    <location>
        <begin position="275"/>
        <end position="364"/>
    </location>
</feature>
<dbReference type="GO" id="GO:0030313">
    <property type="term" value="C:cell envelope"/>
    <property type="evidence" value="ECO:0007669"/>
    <property type="project" value="UniProtKB-SubCell"/>
</dbReference>
<dbReference type="Pfam" id="PF25917">
    <property type="entry name" value="BSH_RND"/>
    <property type="match status" value="1"/>
</dbReference>
<evidence type="ECO:0000313" key="6">
    <source>
        <dbReference type="EMBL" id="PJK28078.1"/>
    </source>
</evidence>
<keyword evidence="7" id="KW-1185">Reference proteome</keyword>
<keyword evidence="2" id="KW-0175">Coiled coil</keyword>
<evidence type="ECO:0000259" key="4">
    <source>
        <dbReference type="Pfam" id="PF25917"/>
    </source>
</evidence>
<dbReference type="PANTHER" id="PTHR30386">
    <property type="entry name" value="MEMBRANE FUSION SUBUNIT OF EMRAB-TOLC MULTIDRUG EFFLUX PUMP"/>
    <property type="match status" value="1"/>
</dbReference>
<evidence type="ECO:0000256" key="1">
    <source>
        <dbReference type="ARBA" id="ARBA00004196"/>
    </source>
</evidence>
<evidence type="ECO:0000256" key="3">
    <source>
        <dbReference type="SAM" id="Phobius"/>
    </source>
</evidence>
<dbReference type="SUPFAM" id="SSF111369">
    <property type="entry name" value="HlyD-like secretion proteins"/>
    <property type="match status" value="1"/>
</dbReference>
<feature type="domain" description="Multidrug resistance protein MdtA-like barrel-sandwich hybrid" evidence="4">
    <location>
        <begin position="79"/>
        <end position="269"/>
    </location>
</feature>
<reference evidence="6 7" key="1">
    <citation type="submission" date="2017-11" db="EMBL/GenBank/DDBJ databases">
        <title>Draft genome sequence of Rhizobiales bacterium SY3-13.</title>
        <authorList>
            <person name="Sun C."/>
        </authorList>
    </citation>
    <scope>NUCLEOTIDE SEQUENCE [LARGE SCALE GENOMIC DNA]</scope>
    <source>
        <strain evidence="6 7">SY3-13</strain>
    </source>
</reference>
<dbReference type="Pfam" id="PF25963">
    <property type="entry name" value="Beta-barrel_AAEA"/>
    <property type="match status" value="1"/>
</dbReference>
<dbReference type="GO" id="GO:0055085">
    <property type="term" value="P:transmembrane transport"/>
    <property type="evidence" value="ECO:0007669"/>
    <property type="project" value="InterPro"/>
</dbReference>
<dbReference type="InterPro" id="IPR050739">
    <property type="entry name" value="MFP"/>
</dbReference>
<keyword evidence="3" id="KW-1133">Transmembrane helix</keyword>
<dbReference type="OrthoDB" id="9811754at2"/>
<feature type="coiled-coil region" evidence="2">
    <location>
        <begin position="119"/>
        <end position="198"/>
    </location>
</feature>
<keyword evidence="3" id="KW-0812">Transmembrane</keyword>
<dbReference type="AlphaFoldDB" id="A0A2M9FX86"/>
<sequence>MSDIHKNLPSGDHDHHAVIEARDHGVVDAPVESPRRRRRFLRFFLLFAVPLAALVVGGYFYAKSGRYVTTENAYVKSTKVAVSADIDGRVAAVHVDQNDRVQAGDVLIELDGRDWEIAFREAEAEINRVRSQIAQLRANFRAEQALLDEERSRIDQLNKQYQRFKNLSERGIAPSQKFEEVEAELVAAERRVATQRERVNQALLAIGGDVDKPVEEHPLFLKAEAARDEALLALERTRLIAPVSGVVAVMDLEVGEYVEEGRPVFAIVDDSEPWIVANLKETQLTHITVGQNVEIELDAYPGVSWHAVVDSIAPSTGAEFSILPPQNASGNWVKVVQRIPVKLRLDPDQDRPALRAGMTASIAIDTGRERKLLTVARAAIARIRD</sequence>
<evidence type="ECO:0000259" key="5">
    <source>
        <dbReference type="Pfam" id="PF25963"/>
    </source>
</evidence>
<comment type="subcellular location">
    <subcellularLocation>
        <location evidence="1">Cell envelope</location>
    </subcellularLocation>
</comment>
<dbReference type="Gene3D" id="2.40.50.100">
    <property type="match status" value="1"/>
</dbReference>
<accession>A0A2M9FX86</accession>
<name>A0A2M9FX86_9PROT</name>